<keyword evidence="10" id="KW-0456">Lyase</keyword>
<evidence type="ECO:0000256" key="7">
    <source>
        <dbReference type="RuleBase" id="RU004504"/>
    </source>
</evidence>
<dbReference type="EMBL" id="FLUM01000001">
    <property type="protein sequence ID" value="SBV91617.1"/>
    <property type="molecule type" value="Genomic_DNA"/>
</dbReference>
<comment type="catalytic activity">
    <reaction evidence="6 8">
        <text>(sulfur carrier)-H + L-cysteine = (sulfur carrier)-SH + L-alanine</text>
        <dbReference type="Rhea" id="RHEA:43892"/>
        <dbReference type="Rhea" id="RHEA-COMP:14737"/>
        <dbReference type="Rhea" id="RHEA-COMP:14739"/>
        <dbReference type="ChEBI" id="CHEBI:29917"/>
        <dbReference type="ChEBI" id="CHEBI:35235"/>
        <dbReference type="ChEBI" id="CHEBI:57972"/>
        <dbReference type="ChEBI" id="CHEBI:64428"/>
        <dbReference type="EC" id="2.8.1.7"/>
    </reaction>
</comment>
<dbReference type="RefSeq" id="WP_296938287.1">
    <property type="nucleotide sequence ID" value="NZ_LT599032.1"/>
</dbReference>
<keyword evidence="4 8" id="KW-0808">Transferase</keyword>
<dbReference type="InterPro" id="IPR015421">
    <property type="entry name" value="PyrdxlP-dep_Trfase_major"/>
</dbReference>
<feature type="domain" description="Aminotransferase class V" evidence="9">
    <location>
        <begin position="23"/>
        <end position="392"/>
    </location>
</feature>
<dbReference type="AlphaFoldDB" id="A0A212IWR2"/>
<dbReference type="Gene3D" id="3.90.1150.10">
    <property type="entry name" value="Aspartate Aminotransferase, domain 1"/>
    <property type="match status" value="1"/>
</dbReference>
<dbReference type="Pfam" id="PF00266">
    <property type="entry name" value="Aminotran_5"/>
    <property type="match status" value="1"/>
</dbReference>
<proteinExistence type="inferred from homology"/>
<reference evidence="10" key="1">
    <citation type="submission" date="2016-04" db="EMBL/GenBank/DDBJ databases">
        <authorList>
            <person name="Evans L.H."/>
            <person name="Alamgir A."/>
            <person name="Owens N."/>
            <person name="Weber N.D."/>
            <person name="Virtaneva K."/>
            <person name="Barbian K."/>
            <person name="Babar A."/>
            <person name="Rosenke K."/>
        </authorList>
    </citation>
    <scope>NUCLEOTIDE SEQUENCE</scope>
    <source>
        <strain evidence="10">86-1</strain>
    </source>
</reference>
<sequence length="404" mass="45650">MDIEKIRADFPILSTTVYGKPLIYFDNGATTQKPKCVVEEVEKVYYTTNANVHRGVHRLSQQATDLAEESRAVVQQFINAKHSREIIFTKGTTESINLVAHSFCQQFCKEGDEIIISVMEHHANIVSWQLQEEIRGIRLKVIPINEKGELRMDEFKKLISPKTRLVSVMHISNVLGTVNPIEDIIEIAHSHDIPVLIDAAQSVQHMEVDVQKLDCDFLVFSAHKVYGPNGVGVLYGKEKWLNQMPPYQGGGEMISQVSFKKTTFNELPFKFEAGTPNYPDVIAFAKAIGYIKNIGLDSIKEYEDQLLNYCTDELKKIENIRIFGTSDNKSSVISFLIGNIHHYDMGMLLDKMGIAVRTGHHCAQPLMEELGIEGTVRISIAFYNTKEEIDKLIEGIKRVVTMFG</sequence>
<accession>A0A212IWR2</accession>
<dbReference type="InterPro" id="IPR015424">
    <property type="entry name" value="PyrdxlP-dep_Trfase"/>
</dbReference>
<dbReference type="InterPro" id="IPR015422">
    <property type="entry name" value="PyrdxlP-dep_Trfase_small"/>
</dbReference>
<dbReference type="InterPro" id="IPR020578">
    <property type="entry name" value="Aminotrans_V_PyrdxlP_BS"/>
</dbReference>
<dbReference type="InterPro" id="IPR000192">
    <property type="entry name" value="Aminotrans_V_dom"/>
</dbReference>
<dbReference type="CDD" id="cd06453">
    <property type="entry name" value="SufS_like"/>
    <property type="match status" value="1"/>
</dbReference>
<evidence type="ECO:0000256" key="2">
    <source>
        <dbReference type="ARBA" id="ARBA00002824"/>
    </source>
</evidence>
<evidence type="ECO:0000256" key="1">
    <source>
        <dbReference type="ARBA" id="ARBA00001933"/>
    </source>
</evidence>
<dbReference type="NCBIfam" id="TIGR01979">
    <property type="entry name" value="sufS"/>
    <property type="match status" value="1"/>
</dbReference>
<dbReference type="GO" id="GO:0006534">
    <property type="term" value="P:cysteine metabolic process"/>
    <property type="evidence" value="ECO:0007669"/>
    <property type="project" value="UniProtKB-UniRule"/>
</dbReference>
<organism evidence="10">
    <name type="scientific">uncultured Dysgonomonas sp</name>
    <dbReference type="NCBI Taxonomy" id="206096"/>
    <lineage>
        <taxon>Bacteria</taxon>
        <taxon>Pseudomonadati</taxon>
        <taxon>Bacteroidota</taxon>
        <taxon>Bacteroidia</taxon>
        <taxon>Bacteroidales</taxon>
        <taxon>Dysgonomonadaceae</taxon>
        <taxon>Dysgonomonas</taxon>
        <taxon>environmental samples</taxon>
    </lineage>
</organism>
<evidence type="ECO:0000259" key="9">
    <source>
        <dbReference type="Pfam" id="PF00266"/>
    </source>
</evidence>
<evidence type="ECO:0000256" key="8">
    <source>
        <dbReference type="RuleBase" id="RU004506"/>
    </source>
</evidence>
<dbReference type="Gene3D" id="3.40.640.10">
    <property type="entry name" value="Type I PLP-dependent aspartate aminotransferase-like (Major domain)"/>
    <property type="match status" value="1"/>
</dbReference>
<keyword evidence="5 8" id="KW-0663">Pyridoxal phosphate</keyword>
<evidence type="ECO:0000256" key="3">
    <source>
        <dbReference type="ARBA" id="ARBA00010447"/>
    </source>
</evidence>
<comment type="similarity">
    <text evidence="3 8">Belongs to the class-V pyridoxal-phosphate-dependent aminotransferase family. Csd subfamily.</text>
</comment>
<dbReference type="InterPro" id="IPR016454">
    <property type="entry name" value="Cysteine_dSase"/>
</dbReference>
<dbReference type="GO" id="GO:0030170">
    <property type="term" value="F:pyridoxal phosphate binding"/>
    <property type="evidence" value="ECO:0007669"/>
    <property type="project" value="UniProtKB-UniRule"/>
</dbReference>
<dbReference type="EC" id="2.8.1.7" evidence="8"/>
<dbReference type="GO" id="GO:0031071">
    <property type="term" value="F:cysteine desulfurase activity"/>
    <property type="evidence" value="ECO:0007669"/>
    <property type="project" value="UniProtKB-UniRule"/>
</dbReference>
<evidence type="ECO:0000256" key="4">
    <source>
        <dbReference type="ARBA" id="ARBA00022679"/>
    </source>
</evidence>
<name>A0A212IWR2_9BACT</name>
<evidence type="ECO:0000313" key="10">
    <source>
        <dbReference type="EMBL" id="SBV91617.1"/>
    </source>
</evidence>
<comment type="function">
    <text evidence="2 8">Catalyzes the removal of elemental sulfur and selenium atoms from L-cysteine, L-cystine, L-selenocysteine, and L-selenocystine to produce L-alanine.</text>
</comment>
<dbReference type="InterPro" id="IPR010970">
    <property type="entry name" value="Cys_dSase_SufS"/>
</dbReference>
<dbReference type="PROSITE" id="PS00595">
    <property type="entry name" value="AA_TRANSFER_CLASS_5"/>
    <property type="match status" value="1"/>
</dbReference>
<dbReference type="SUPFAM" id="SSF53383">
    <property type="entry name" value="PLP-dependent transferases"/>
    <property type="match status" value="1"/>
</dbReference>
<gene>
    <name evidence="10" type="primary">sufS</name>
    <name evidence="10" type="ORF">KL86DYS1_10387</name>
</gene>
<dbReference type="PIRSF" id="PIRSF005572">
    <property type="entry name" value="NifS"/>
    <property type="match status" value="1"/>
</dbReference>
<dbReference type="PANTHER" id="PTHR43586:SF8">
    <property type="entry name" value="CYSTEINE DESULFURASE 1, CHLOROPLASTIC"/>
    <property type="match status" value="1"/>
</dbReference>
<protein>
    <recommendedName>
        <fullName evidence="8">Cysteine desulfurase</fullName>
        <ecNumber evidence="8">2.8.1.7</ecNumber>
    </recommendedName>
</protein>
<dbReference type="GO" id="GO:0016829">
    <property type="term" value="F:lyase activity"/>
    <property type="evidence" value="ECO:0007669"/>
    <property type="project" value="UniProtKB-KW"/>
</dbReference>
<comment type="cofactor">
    <cofactor evidence="1 7">
        <name>pyridoxal 5'-phosphate</name>
        <dbReference type="ChEBI" id="CHEBI:597326"/>
    </cofactor>
</comment>
<evidence type="ECO:0000256" key="6">
    <source>
        <dbReference type="ARBA" id="ARBA00050776"/>
    </source>
</evidence>
<evidence type="ECO:0000256" key="5">
    <source>
        <dbReference type="ARBA" id="ARBA00022898"/>
    </source>
</evidence>
<dbReference type="PANTHER" id="PTHR43586">
    <property type="entry name" value="CYSTEINE DESULFURASE"/>
    <property type="match status" value="1"/>
</dbReference>